<evidence type="ECO:0000313" key="3">
    <source>
        <dbReference type="EMBL" id="GGJ06995.1"/>
    </source>
</evidence>
<keyword evidence="4" id="KW-1185">Reference proteome</keyword>
<dbReference type="CDD" id="cd05403">
    <property type="entry name" value="NT_KNTase_like"/>
    <property type="match status" value="1"/>
</dbReference>
<dbReference type="InterPro" id="IPR041633">
    <property type="entry name" value="Polbeta"/>
</dbReference>
<proteinExistence type="predicted"/>
<name>A0A917NLM2_9BACL</name>
<dbReference type="InterPro" id="IPR043519">
    <property type="entry name" value="NT_sf"/>
</dbReference>
<reference evidence="3" key="2">
    <citation type="submission" date="2020-09" db="EMBL/GenBank/DDBJ databases">
        <authorList>
            <person name="Sun Q."/>
            <person name="Ohkuma M."/>
        </authorList>
    </citation>
    <scope>NUCLEOTIDE SEQUENCE</scope>
    <source>
        <strain evidence="3">JCM 18487</strain>
    </source>
</reference>
<dbReference type="Proteomes" id="UP000637695">
    <property type="component" value="Unassembled WGS sequence"/>
</dbReference>
<gene>
    <name evidence="3" type="ORF">GCM10010885_15190</name>
</gene>
<comment type="caution">
    <text evidence="3">The sequence shown here is derived from an EMBL/GenBank/DDBJ whole genome shotgun (WGS) entry which is preliminary data.</text>
</comment>
<accession>A0A917NLM2</accession>
<dbReference type="Gene3D" id="3.30.460.10">
    <property type="entry name" value="Beta Polymerase, domain 2"/>
    <property type="match status" value="1"/>
</dbReference>
<evidence type="ECO:0000313" key="4">
    <source>
        <dbReference type="Proteomes" id="UP000637695"/>
    </source>
</evidence>
<evidence type="ECO:0000256" key="1">
    <source>
        <dbReference type="SAM" id="MobiDB-lite"/>
    </source>
</evidence>
<feature type="region of interest" description="Disordered" evidence="1">
    <location>
        <begin position="1"/>
        <end position="24"/>
    </location>
</feature>
<protein>
    <recommendedName>
        <fullName evidence="2">Polymerase beta nucleotidyltransferase domain-containing protein</fullName>
    </recommendedName>
</protein>
<evidence type="ECO:0000259" key="2">
    <source>
        <dbReference type="Pfam" id="PF18765"/>
    </source>
</evidence>
<organism evidence="3 4">
    <name type="scientific">Alicyclobacillus cellulosilyticus</name>
    <dbReference type="NCBI Taxonomy" id="1003997"/>
    <lineage>
        <taxon>Bacteria</taxon>
        <taxon>Bacillati</taxon>
        <taxon>Bacillota</taxon>
        <taxon>Bacilli</taxon>
        <taxon>Bacillales</taxon>
        <taxon>Alicyclobacillaceae</taxon>
        <taxon>Alicyclobacillus</taxon>
    </lineage>
</organism>
<dbReference type="EMBL" id="BMOY01000021">
    <property type="protein sequence ID" value="GGJ06995.1"/>
    <property type="molecule type" value="Genomic_DNA"/>
</dbReference>
<sequence>MNQRSQTGQDGAENQPRGAVNRDDARWRAVREAVRLVRDVAGAGVRCYVFGSLARGEAGPASDIDLALEADGPLPRRVLAEIRERLEESHIPYVFDVVDLRAVDGSFANRIRQEAVLWTESGKP</sequence>
<dbReference type="AlphaFoldDB" id="A0A917NLM2"/>
<dbReference type="RefSeq" id="WP_188882188.1">
    <property type="nucleotide sequence ID" value="NZ_BMOY01000021.1"/>
</dbReference>
<feature type="domain" description="Polymerase beta nucleotidyltransferase" evidence="2">
    <location>
        <begin position="47"/>
        <end position="116"/>
    </location>
</feature>
<dbReference type="SUPFAM" id="SSF81301">
    <property type="entry name" value="Nucleotidyltransferase"/>
    <property type="match status" value="1"/>
</dbReference>
<dbReference type="Pfam" id="PF18765">
    <property type="entry name" value="Polbeta"/>
    <property type="match status" value="1"/>
</dbReference>
<reference evidence="3" key="1">
    <citation type="journal article" date="2014" name="Int. J. Syst. Evol. Microbiol.">
        <title>Complete genome sequence of Corynebacterium casei LMG S-19264T (=DSM 44701T), isolated from a smear-ripened cheese.</title>
        <authorList>
            <consortium name="US DOE Joint Genome Institute (JGI-PGF)"/>
            <person name="Walter F."/>
            <person name="Albersmeier A."/>
            <person name="Kalinowski J."/>
            <person name="Ruckert C."/>
        </authorList>
    </citation>
    <scope>NUCLEOTIDE SEQUENCE</scope>
    <source>
        <strain evidence="3">JCM 18487</strain>
    </source>
</reference>